<dbReference type="WBParaSite" id="ASIM_0001934801-mRNA-1">
    <property type="protein sequence ID" value="ASIM_0001934801-mRNA-1"/>
    <property type="gene ID" value="ASIM_0001934801"/>
</dbReference>
<feature type="domain" description="SHSP" evidence="2">
    <location>
        <begin position="28"/>
        <end position="93"/>
    </location>
</feature>
<dbReference type="InterPro" id="IPR008978">
    <property type="entry name" value="HSP20-like_chaperone"/>
</dbReference>
<dbReference type="Proteomes" id="UP000267096">
    <property type="component" value="Unassembled WGS sequence"/>
</dbReference>
<feature type="region of interest" description="Disordered" evidence="1">
    <location>
        <begin position="1"/>
        <end position="22"/>
    </location>
</feature>
<dbReference type="EMBL" id="UYRR01036016">
    <property type="protein sequence ID" value="VDK66034.1"/>
    <property type="molecule type" value="Genomic_DNA"/>
</dbReference>
<evidence type="ECO:0000313" key="4">
    <source>
        <dbReference type="Proteomes" id="UP000267096"/>
    </source>
</evidence>
<dbReference type="Gene3D" id="2.60.40.790">
    <property type="match status" value="1"/>
</dbReference>
<dbReference type="InterPro" id="IPR002068">
    <property type="entry name" value="A-crystallin/Hsp20_dom"/>
</dbReference>
<proteinExistence type="predicted"/>
<dbReference type="AlphaFoldDB" id="A0A0M3KEE1"/>
<evidence type="ECO:0000259" key="2">
    <source>
        <dbReference type="Pfam" id="PF00011"/>
    </source>
</evidence>
<name>A0A0M3KEE1_ANISI</name>
<evidence type="ECO:0000313" key="3">
    <source>
        <dbReference type="EMBL" id="VDK66034.1"/>
    </source>
</evidence>
<sequence>MSDSVFFQSEIGRSRPGSPQVVAGPGEIINTEHGFTIELDVRHFRPQDIKVTIRCNLEVSLTGNTLTVYGERLEDDPHSTQTLRRTFFRAYQVLFQGSRKGWKETEISVHVAPPEHRTASSVISIV</sequence>
<evidence type="ECO:0000256" key="1">
    <source>
        <dbReference type="SAM" id="MobiDB-lite"/>
    </source>
</evidence>
<reference evidence="3 4" key="2">
    <citation type="submission" date="2018-11" db="EMBL/GenBank/DDBJ databases">
        <authorList>
            <consortium name="Pathogen Informatics"/>
        </authorList>
    </citation>
    <scope>NUCLEOTIDE SEQUENCE [LARGE SCALE GENOMIC DNA]</scope>
</reference>
<protein>
    <submittedName>
        <fullName evidence="5">SHSP domain-containing protein</fullName>
    </submittedName>
</protein>
<evidence type="ECO:0000313" key="5">
    <source>
        <dbReference type="WBParaSite" id="ASIM_0001934801-mRNA-1"/>
    </source>
</evidence>
<reference evidence="5" key="1">
    <citation type="submission" date="2017-02" db="UniProtKB">
        <authorList>
            <consortium name="WormBaseParasite"/>
        </authorList>
    </citation>
    <scope>IDENTIFICATION</scope>
</reference>
<dbReference type="OrthoDB" id="1431247at2759"/>
<gene>
    <name evidence="3" type="ORF">ASIM_LOCUS18739</name>
</gene>
<dbReference type="Pfam" id="PF00011">
    <property type="entry name" value="HSP20"/>
    <property type="match status" value="1"/>
</dbReference>
<accession>A0A0M3KEE1</accession>
<organism evidence="5">
    <name type="scientific">Anisakis simplex</name>
    <name type="common">Herring worm</name>
    <dbReference type="NCBI Taxonomy" id="6269"/>
    <lineage>
        <taxon>Eukaryota</taxon>
        <taxon>Metazoa</taxon>
        <taxon>Ecdysozoa</taxon>
        <taxon>Nematoda</taxon>
        <taxon>Chromadorea</taxon>
        <taxon>Rhabditida</taxon>
        <taxon>Spirurina</taxon>
        <taxon>Ascaridomorpha</taxon>
        <taxon>Ascaridoidea</taxon>
        <taxon>Anisakidae</taxon>
        <taxon>Anisakis</taxon>
        <taxon>Anisakis simplex complex</taxon>
    </lineage>
</organism>
<keyword evidence="4" id="KW-1185">Reference proteome</keyword>